<evidence type="ECO:0000313" key="1">
    <source>
        <dbReference type="EMBL" id="KAK7316833.1"/>
    </source>
</evidence>
<evidence type="ECO:0000313" key="2">
    <source>
        <dbReference type="Proteomes" id="UP001359559"/>
    </source>
</evidence>
<accession>A0AAN9Q2T3</accession>
<organism evidence="1 2">
    <name type="scientific">Clitoria ternatea</name>
    <name type="common">Butterfly pea</name>
    <dbReference type="NCBI Taxonomy" id="43366"/>
    <lineage>
        <taxon>Eukaryota</taxon>
        <taxon>Viridiplantae</taxon>
        <taxon>Streptophyta</taxon>
        <taxon>Embryophyta</taxon>
        <taxon>Tracheophyta</taxon>
        <taxon>Spermatophyta</taxon>
        <taxon>Magnoliopsida</taxon>
        <taxon>eudicotyledons</taxon>
        <taxon>Gunneridae</taxon>
        <taxon>Pentapetalae</taxon>
        <taxon>rosids</taxon>
        <taxon>fabids</taxon>
        <taxon>Fabales</taxon>
        <taxon>Fabaceae</taxon>
        <taxon>Papilionoideae</taxon>
        <taxon>50 kb inversion clade</taxon>
        <taxon>NPAAA clade</taxon>
        <taxon>indigoferoid/millettioid clade</taxon>
        <taxon>Phaseoleae</taxon>
        <taxon>Clitoria</taxon>
    </lineage>
</organism>
<protein>
    <submittedName>
        <fullName evidence="1">Uncharacterized protein</fullName>
    </submittedName>
</protein>
<proteinExistence type="predicted"/>
<keyword evidence="2" id="KW-1185">Reference proteome</keyword>
<reference evidence="1 2" key="1">
    <citation type="submission" date="2024-01" db="EMBL/GenBank/DDBJ databases">
        <title>The genomes of 5 underutilized Papilionoideae crops provide insights into root nodulation and disease resistance.</title>
        <authorList>
            <person name="Yuan L."/>
        </authorList>
    </citation>
    <scope>NUCLEOTIDE SEQUENCE [LARGE SCALE GENOMIC DNA]</scope>
    <source>
        <strain evidence="1">LY-2023</strain>
        <tissue evidence="1">Leaf</tissue>
    </source>
</reference>
<gene>
    <name evidence="1" type="ORF">RJT34_00582</name>
</gene>
<dbReference type="Proteomes" id="UP001359559">
    <property type="component" value="Unassembled WGS sequence"/>
</dbReference>
<comment type="caution">
    <text evidence="1">The sequence shown here is derived from an EMBL/GenBank/DDBJ whole genome shotgun (WGS) entry which is preliminary data.</text>
</comment>
<name>A0AAN9Q2T3_CLITE</name>
<dbReference type="EMBL" id="JAYKXN010000001">
    <property type="protein sequence ID" value="KAK7316833.1"/>
    <property type="molecule type" value="Genomic_DNA"/>
</dbReference>
<dbReference type="AlphaFoldDB" id="A0AAN9Q2T3"/>
<sequence length="127" mass="14015">MSIARAVVGSLLGYGPPVGSTTVEPRLGTTMLMETLELARDVSPPQRSTSHLVQDYKALKCRQLDLDLVKLGLHLPARNCSLSVPTNFRLIRPRTTLYWESSCSDTTCNNLHLSHKLALQTLVTTLI</sequence>